<gene>
    <name evidence="1" type="ORF">PoB_000538900</name>
</gene>
<accession>A0AAV3Y7I3</accession>
<dbReference type="EMBL" id="BLXT01000621">
    <property type="protein sequence ID" value="GFN78883.1"/>
    <property type="molecule type" value="Genomic_DNA"/>
</dbReference>
<comment type="caution">
    <text evidence="1">The sequence shown here is derived from an EMBL/GenBank/DDBJ whole genome shotgun (WGS) entry which is preliminary data.</text>
</comment>
<keyword evidence="2" id="KW-1185">Reference proteome</keyword>
<evidence type="ECO:0000313" key="1">
    <source>
        <dbReference type="EMBL" id="GFN78883.1"/>
    </source>
</evidence>
<organism evidence="1 2">
    <name type="scientific">Plakobranchus ocellatus</name>
    <dbReference type="NCBI Taxonomy" id="259542"/>
    <lineage>
        <taxon>Eukaryota</taxon>
        <taxon>Metazoa</taxon>
        <taxon>Spiralia</taxon>
        <taxon>Lophotrochozoa</taxon>
        <taxon>Mollusca</taxon>
        <taxon>Gastropoda</taxon>
        <taxon>Heterobranchia</taxon>
        <taxon>Euthyneura</taxon>
        <taxon>Panpulmonata</taxon>
        <taxon>Sacoglossa</taxon>
        <taxon>Placobranchoidea</taxon>
        <taxon>Plakobranchidae</taxon>
        <taxon>Plakobranchus</taxon>
    </lineage>
</organism>
<reference evidence="1 2" key="1">
    <citation type="journal article" date="2021" name="Elife">
        <title>Chloroplast acquisition without the gene transfer in kleptoplastic sea slugs, Plakobranchus ocellatus.</title>
        <authorList>
            <person name="Maeda T."/>
            <person name="Takahashi S."/>
            <person name="Yoshida T."/>
            <person name="Shimamura S."/>
            <person name="Takaki Y."/>
            <person name="Nagai Y."/>
            <person name="Toyoda A."/>
            <person name="Suzuki Y."/>
            <person name="Arimoto A."/>
            <person name="Ishii H."/>
            <person name="Satoh N."/>
            <person name="Nishiyama T."/>
            <person name="Hasebe M."/>
            <person name="Maruyama T."/>
            <person name="Minagawa J."/>
            <person name="Obokata J."/>
            <person name="Shigenobu S."/>
        </authorList>
    </citation>
    <scope>NUCLEOTIDE SEQUENCE [LARGE SCALE GENOMIC DNA]</scope>
</reference>
<sequence length="76" mass="8801">MLKYANPMLNLANKRYLEKKLVRVQNTAVRLILRALRSPSIAILVLAFRYYPLSLRRGELTVLALEQPTQITGRDF</sequence>
<proteinExistence type="predicted"/>
<name>A0AAV3Y7I3_9GAST</name>
<evidence type="ECO:0000313" key="2">
    <source>
        <dbReference type="Proteomes" id="UP000735302"/>
    </source>
</evidence>
<dbReference type="AlphaFoldDB" id="A0AAV3Y7I3"/>
<protein>
    <submittedName>
        <fullName evidence="1">Uncharacterized protein</fullName>
    </submittedName>
</protein>
<dbReference type="Proteomes" id="UP000735302">
    <property type="component" value="Unassembled WGS sequence"/>
</dbReference>